<dbReference type="RefSeq" id="WP_157397807.1">
    <property type="nucleotide sequence ID" value="NZ_WSEL01000003.1"/>
</dbReference>
<evidence type="ECO:0000313" key="2">
    <source>
        <dbReference type="EMBL" id="MVQ29846.1"/>
    </source>
</evidence>
<sequence length="62" mass="6856">MPAAAADSGFHDSEFDWDSLNATRAQADRQQRGLTGMDHLAWAVLVLLTFCPPLGFAIAFFW</sequence>
<keyword evidence="1" id="KW-1133">Transmembrane helix</keyword>
<dbReference type="AlphaFoldDB" id="A0A6N8IV24"/>
<accession>A0A6N8IV24</accession>
<keyword evidence="3" id="KW-1185">Reference proteome</keyword>
<feature type="transmembrane region" description="Helical" evidence="1">
    <location>
        <begin position="40"/>
        <end position="61"/>
    </location>
</feature>
<reference evidence="2 3" key="1">
    <citation type="submission" date="2019-12" db="EMBL/GenBank/DDBJ databases">
        <authorList>
            <person name="Huq M.A."/>
        </authorList>
    </citation>
    <scope>NUCLEOTIDE SEQUENCE [LARGE SCALE GENOMIC DNA]</scope>
    <source>
        <strain evidence="2 3">MAH-25</strain>
    </source>
</reference>
<comment type="caution">
    <text evidence="2">The sequence shown here is derived from an EMBL/GenBank/DDBJ whole genome shotgun (WGS) entry which is preliminary data.</text>
</comment>
<proteinExistence type="predicted"/>
<evidence type="ECO:0000313" key="3">
    <source>
        <dbReference type="Proteomes" id="UP000469385"/>
    </source>
</evidence>
<evidence type="ECO:0000256" key="1">
    <source>
        <dbReference type="SAM" id="Phobius"/>
    </source>
</evidence>
<keyword evidence="1" id="KW-0472">Membrane</keyword>
<gene>
    <name evidence="2" type="ORF">GON04_10325</name>
</gene>
<dbReference type="Proteomes" id="UP000469385">
    <property type="component" value="Unassembled WGS sequence"/>
</dbReference>
<keyword evidence="1" id="KW-0812">Transmembrane</keyword>
<protein>
    <submittedName>
        <fullName evidence="2">Uncharacterized protein</fullName>
    </submittedName>
</protein>
<name>A0A6N8IV24_9BURK</name>
<organism evidence="2 3">
    <name type="scientific">Ramlibacter pinisoli</name>
    <dbReference type="NCBI Taxonomy" id="2682844"/>
    <lineage>
        <taxon>Bacteria</taxon>
        <taxon>Pseudomonadati</taxon>
        <taxon>Pseudomonadota</taxon>
        <taxon>Betaproteobacteria</taxon>
        <taxon>Burkholderiales</taxon>
        <taxon>Comamonadaceae</taxon>
        <taxon>Ramlibacter</taxon>
    </lineage>
</organism>
<dbReference type="EMBL" id="WSEL01000003">
    <property type="protein sequence ID" value="MVQ29846.1"/>
    <property type="molecule type" value="Genomic_DNA"/>
</dbReference>